<feature type="transmembrane region" description="Helical" evidence="1">
    <location>
        <begin position="110"/>
        <end position="133"/>
    </location>
</feature>
<dbReference type="Pfam" id="PF01650">
    <property type="entry name" value="Peptidase_C13"/>
    <property type="match status" value="1"/>
</dbReference>
<evidence type="ECO:0008006" key="4">
    <source>
        <dbReference type="Google" id="ProtNLM"/>
    </source>
</evidence>
<accession>A0A7G9SJA7</accession>
<proteinExistence type="predicted"/>
<dbReference type="GO" id="GO:0006508">
    <property type="term" value="P:proteolysis"/>
    <property type="evidence" value="ECO:0007669"/>
    <property type="project" value="InterPro"/>
</dbReference>
<dbReference type="EMBL" id="CP060718">
    <property type="protein sequence ID" value="QNN67932.1"/>
    <property type="molecule type" value="Genomic_DNA"/>
</dbReference>
<feature type="transmembrane region" description="Helical" evidence="1">
    <location>
        <begin position="145"/>
        <end position="164"/>
    </location>
</feature>
<dbReference type="SUPFAM" id="SSF52129">
    <property type="entry name" value="Caspase-like"/>
    <property type="match status" value="1"/>
</dbReference>
<sequence>MSATEPGTTTLSRISAHLERPGVIAALWAATTLVDIVNQLLFPDYENGWRYVSSVLFFASMPVLAAFVAAAFGRARDAVLPIAGTLLSLWFLFGLFSLAVQAVAGASAEFTSWVLALAGVLLLAIIARVVISILATHAVSRRRRWAAAAASLSVLFIWTALSMFDEDFARFSAQRATASSQETDMEIPDIDEERLWSAQPRLVEAALGRLPEASAAAEAFVVTVGAGGSQDLFGREARIAQDVLARSFDAGQRTIVLANDEASLRRTPLANNTNLGAVLEEVGRRADDRDVVVIYLTAHGSRQAELQTDLPDYTDLEAIGASSLARALAKAGIRRRIIIVSACYAGSWIKPLASDDTIVVTAARADRTSFGCSDDRELTFFGEALLRGPLATGASLADAFAAARRTVARWEAADKHTQSQPQLWVGKNMQALWTAPRSGQ</sequence>
<dbReference type="AlphaFoldDB" id="A0A7G9SJA7"/>
<dbReference type="KEGG" id="slut:H9L13_03155"/>
<dbReference type="InterPro" id="IPR029030">
    <property type="entry name" value="Caspase-like_dom_sf"/>
</dbReference>
<name>A0A7G9SJA7_9SPHN</name>
<feature type="transmembrane region" description="Helical" evidence="1">
    <location>
        <begin position="48"/>
        <end position="72"/>
    </location>
</feature>
<keyword evidence="1" id="KW-1133">Transmembrane helix</keyword>
<feature type="transmembrane region" description="Helical" evidence="1">
    <location>
        <begin position="79"/>
        <end position="104"/>
    </location>
</feature>
<dbReference type="GO" id="GO:0008233">
    <property type="term" value="F:peptidase activity"/>
    <property type="evidence" value="ECO:0007669"/>
    <property type="project" value="InterPro"/>
</dbReference>
<protein>
    <recommendedName>
        <fullName evidence="4">Caspase family protein</fullName>
    </recommendedName>
</protein>
<reference evidence="2 3" key="1">
    <citation type="submission" date="2020-08" db="EMBL/GenBank/DDBJ databases">
        <title>Genome sequence of Sphingomonas lutea KCTC 23642T.</title>
        <authorList>
            <person name="Hyun D.-W."/>
            <person name="Bae J.-W."/>
        </authorList>
    </citation>
    <scope>NUCLEOTIDE SEQUENCE [LARGE SCALE GENOMIC DNA]</scope>
    <source>
        <strain evidence="2 3">KCTC 23642</strain>
    </source>
</reference>
<keyword evidence="1" id="KW-0472">Membrane</keyword>
<dbReference type="Proteomes" id="UP000515971">
    <property type="component" value="Chromosome"/>
</dbReference>
<keyword evidence="1" id="KW-0812">Transmembrane</keyword>
<organism evidence="2 3">
    <name type="scientific">Sphingomonas lutea</name>
    <dbReference type="NCBI Taxonomy" id="1045317"/>
    <lineage>
        <taxon>Bacteria</taxon>
        <taxon>Pseudomonadati</taxon>
        <taxon>Pseudomonadota</taxon>
        <taxon>Alphaproteobacteria</taxon>
        <taxon>Sphingomonadales</taxon>
        <taxon>Sphingomonadaceae</taxon>
        <taxon>Sphingomonas</taxon>
    </lineage>
</organism>
<dbReference type="RefSeq" id="WP_187538965.1">
    <property type="nucleotide sequence ID" value="NZ_BAABJT010000001.1"/>
</dbReference>
<evidence type="ECO:0000256" key="1">
    <source>
        <dbReference type="SAM" id="Phobius"/>
    </source>
</evidence>
<evidence type="ECO:0000313" key="2">
    <source>
        <dbReference type="EMBL" id="QNN67932.1"/>
    </source>
</evidence>
<evidence type="ECO:0000313" key="3">
    <source>
        <dbReference type="Proteomes" id="UP000515971"/>
    </source>
</evidence>
<dbReference type="Gene3D" id="3.40.50.1460">
    <property type="match status" value="1"/>
</dbReference>
<dbReference type="InterPro" id="IPR001096">
    <property type="entry name" value="Peptidase_C13"/>
</dbReference>
<keyword evidence="3" id="KW-1185">Reference proteome</keyword>
<gene>
    <name evidence="2" type="ORF">H9L13_03155</name>
</gene>